<dbReference type="AlphaFoldDB" id="A0A1I1PJL3"/>
<reference evidence="3" key="1">
    <citation type="submission" date="2016-10" db="EMBL/GenBank/DDBJ databases">
        <authorList>
            <person name="Varghese N."/>
            <person name="Submissions S."/>
        </authorList>
    </citation>
    <scope>NUCLEOTIDE SEQUENCE [LARGE SCALE GENOMIC DNA]</scope>
    <source>
        <strain evidence="3">DSM 25730</strain>
    </source>
</reference>
<evidence type="ECO:0000256" key="1">
    <source>
        <dbReference type="SAM" id="SignalP"/>
    </source>
</evidence>
<dbReference type="STRING" id="870482.SAMN04487987_103359"/>
<feature type="chain" id="PRO_5011566255" evidence="1">
    <location>
        <begin position="21"/>
        <end position="187"/>
    </location>
</feature>
<protein>
    <submittedName>
        <fullName evidence="2">Uncharacterized protein</fullName>
    </submittedName>
</protein>
<dbReference type="EMBL" id="FOMI01000003">
    <property type="protein sequence ID" value="SFD07163.1"/>
    <property type="molecule type" value="Genomic_DNA"/>
</dbReference>
<gene>
    <name evidence="2" type="ORF">SAMN04487987_103359</name>
</gene>
<proteinExistence type="predicted"/>
<name>A0A1I1PJL3_9FLAO</name>
<dbReference type="RefSeq" id="WP_139205225.1">
    <property type="nucleotide sequence ID" value="NZ_FOMI01000003.1"/>
</dbReference>
<evidence type="ECO:0000313" key="3">
    <source>
        <dbReference type="Proteomes" id="UP000199439"/>
    </source>
</evidence>
<feature type="signal peptide" evidence="1">
    <location>
        <begin position="1"/>
        <end position="20"/>
    </location>
</feature>
<dbReference type="OrthoDB" id="750023at2"/>
<dbReference type="Proteomes" id="UP000199439">
    <property type="component" value="Unassembled WGS sequence"/>
</dbReference>
<keyword evidence="3" id="KW-1185">Reference proteome</keyword>
<evidence type="ECO:0000313" key="2">
    <source>
        <dbReference type="EMBL" id="SFD07163.1"/>
    </source>
</evidence>
<organism evidence="2 3">
    <name type="scientific">Algibacter pectinivorans</name>
    <dbReference type="NCBI Taxonomy" id="870482"/>
    <lineage>
        <taxon>Bacteria</taxon>
        <taxon>Pseudomonadati</taxon>
        <taxon>Bacteroidota</taxon>
        <taxon>Flavobacteriia</taxon>
        <taxon>Flavobacteriales</taxon>
        <taxon>Flavobacteriaceae</taxon>
        <taxon>Algibacter</taxon>
    </lineage>
</organism>
<accession>A0A1I1PJL3</accession>
<sequence>MKRVILVFASLLIGLTTASATESNTHKPNIKLEKRKSKHLSQPITFKENGVEFLIFSDGSFDFNAKHTKHFNPLPYNSNTYRNTSYRGPNANVLYTRFSNKGLTITHDRFGKIKRIGHVNINYDCYGRITRAGTVNMSYSPNKHAVLTKVGGLKVVYNRKGQIVKTRGQVKYYVKTRHNKKYKRYFF</sequence>
<keyword evidence="1" id="KW-0732">Signal</keyword>